<protein>
    <submittedName>
        <fullName evidence="2">Putative tail protein</fullName>
    </submittedName>
</protein>
<organism evidence="2">
    <name type="scientific">viral metagenome</name>
    <dbReference type="NCBI Taxonomy" id="1070528"/>
    <lineage>
        <taxon>unclassified sequences</taxon>
        <taxon>metagenomes</taxon>
        <taxon>organismal metagenomes</taxon>
    </lineage>
</organism>
<evidence type="ECO:0000256" key="1">
    <source>
        <dbReference type="SAM" id="MobiDB-lite"/>
    </source>
</evidence>
<dbReference type="EMBL" id="MT143917">
    <property type="protein sequence ID" value="QJH92755.1"/>
    <property type="molecule type" value="Genomic_DNA"/>
</dbReference>
<feature type="region of interest" description="Disordered" evidence="1">
    <location>
        <begin position="48"/>
        <end position="111"/>
    </location>
</feature>
<reference evidence="2" key="1">
    <citation type="submission" date="2020-03" db="EMBL/GenBank/DDBJ databases">
        <title>The deep terrestrial virosphere.</title>
        <authorList>
            <person name="Holmfeldt K."/>
            <person name="Nilsson E."/>
            <person name="Simone D."/>
            <person name="Lopez-Fernandez M."/>
            <person name="Wu X."/>
            <person name="de Brujin I."/>
            <person name="Lundin D."/>
            <person name="Andersson A."/>
            <person name="Bertilsson S."/>
            <person name="Dopson M."/>
        </authorList>
    </citation>
    <scope>NUCLEOTIDE SEQUENCE</scope>
    <source>
        <strain evidence="2">MM171A02433</strain>
    </source>
</reference>
<proteinExistence type="predicted"/>
<accession>A0A6M3X7U1</accession>
<sequence length="166" mass="17874">MKAGVKVTGVKELIQNLERLGGNVQNASVEALWTAGAHLEGALKEKLSQPGTGRTYKTGRKGARYATHQASAPGEPPAVDTDRLRSSVTHNVTGRPGRDLPDPGGSKTEAKGYVGTNLEIGPYLEFGTSRMKERPWLYPTITEEATAVAKLVQNVIKRAIAKAKRR</sequence>
<dbReference type="AlphaFoldDB" id="A0A6M3X7U1"/>
<name>A0A6M3X7U1_9ZZZZ</name>
<gene>
    <name evidence="2" type="ORF">MM171A02433_0007</name>
</gene>
<evidence type="ECO:0000313" key="2">
    <source>
        <dbReference type="EMBL" id="QJH92755.1"/>
    </source>
</evidence>